<reference evidence="1 2" key="1">
    <citation type="submission" date="2024-06" db="EMBL/GenBank/DDBJ databases">
        <title>Genomic Encyclopedia of Type Strains, Phase IV (KMG-IV): sequencing the most valuable type-strain genomes for metagenomic binning, comparative biology and taxonomic classification.</title>
        <authorList>
            <person name="Goeker M."/>
        </authorList>
    </citation>
    <scope>NUCLEOTIDE SEQUENCE [LARGE SCALE GENOMIC DNA]</scope>
    <source>
        <strain evidence="1 2">DSM 29780</strain>
    </source>
</reference>
<gene>
    <name evidence="1" type="ORF">ABID16_001691</name>
</gene>
<dbReference type="PROSITE" id="PS51257">
    <property type="entry name" value="PROKAR_LIPOPROTEIN"/>
    <property type="match status" value="1"/>
</dbReference>
<name>A0ABV2IY15_9HYPH</name>
<evidence type="ECO:0000313" key="1">
    <source>
        <dbReference type="EMBL" id="MET3613386.1"/>
    </source>
</evidence>
<comment type="caution">
    <text evidence="1">The sequence shown here is derived from an EMBL/GenBank/DDBJ whole genome shotgun (WGS) entry which is preliminary data.</text>
</comment>
<dbReference type="RefSeq" id="WP_354555860.1">
    <property type="nucleotide sequence ID" value="NZ_JBEPMB010000001.1"/>
</dbReference>
<evidence type="ECO:0008006" key="3">
    <source>
        <dbReference type="Google" id="ProtNLM"/>
    </source>
</evidence>
<protein>
    <recommendedName>
        <fullName evidence="3">Lipoprotein</fullName>
    </recommendedName>
</protein>
<organism evidence="1 2">
    <name type="scientific">Rhizobium aquaticum</name>
    <dbReference type="NCBI Taxonomy" id="1549636"/>
    <lineage>
        <taxon>Bacteria</taxon>
        <taxon>Pseudomonadati</taxon>
        <taxon>Pseudomonadota</taxon>
        <taxon>Alphaproteobacteria</taxon>
        <taxon>Hyphomicrobiales</taxon>
        <taxon>Rhizobiaceae</taxon>
        <taxon>Rhizobium/Agrobacterium group</taxon>
        <taxon>Rhizobium</taxon>
    </lineage>
</organism>
<evidence type="ECO:0000313" key="2">
    <source>
        <dbReference type="Proteomes" id="UP001549047"/>
    </source>
</evidence>
<accession>A0ABV2IY15</accession>
<proteinExistence type="predicted"/>
<dbReference type="EMBL" id="JBEPMB010000001">
    <property type="protein sequence ID" value="MET3613386.1"/>
    <property type="molecule type" value="Genomic_DNA"/>
</dbReference>
<keyword evidence="2" id="KW-1185">Reference proteome</keyword>
<dbReference type="Proteomes" id="UP001549047">
    <property type="component" value="Unassembled WGS sequence"/>
</dbReference>
<sequence length="163" mass="18087">MLELYRPLAALAACILVAGCTTTEDAQRSVASRWPGQPVDSFFSAYGPPVSNYKLSGGRTIYTWRGGRMDKYIPPDYQIVRRDPFYDPILGPMSGPRFGPRFGPWYDDPQMVMVSPGRDVRLQCEAQITVNKARVIETISLSGDTEGDGISRSRCAEVFGVKK</sequence>